<gene>
    <name evidence="2" type="ORF">CARG_08680</name>
</gene>
<keyword evidence="3" id="KW-1185">Reference proteome</keyword>
<dbReference type="OrthoDB" id="9809977at2"/>
<evidence type="ECO:0008006" key="4">
    <source>
        <dbReference type="Google" id="ProtNLM"/>
    </source>
</evidence>
<protein>
    <recommendedName>
        <fullName evidence="4">F420-dependent oxidoreductase</fullName>
    </recommendedName>
</protein>
<dbReference type="RefSeq" id="WP_021012230.1">
    <property type="nucleotide sequence ID" value="NC_022198.1"/>
</dbReference>
<feature type="transmembrane region" description="Helical" evidence="1">
    <location>
        <begin position="162"/>
        <end position="180"/>
    </location>
</feature>
<organism evidence="2 3">
    <name type="scientific">Corynebacterium argentoratense DSM 44202</name>
    <dbReference type="NCBI Taxonomy" id="1348662"/>
    <lineage>
        <taxon>Bacteria</taxon>
        <taxon>Bacillati</taxon>
        <taxon>Actinomycetota</taxon>
        <taxon>Actinomycetes</taxon>
        <taxon>Mycobacteriales</taxon>
        <taxon>Corynebacteriaceae</taxon>
        <taxon>Corynebacterium</taxon>
    </lineage>
</organism>
<dbReference type="STRING" id="1348662.CARG_08680"/>
<dbReference type="NCBIfam" id="NF038065">
    <property type="entry name" value="Pr6Pr"/>
    <property type="match status" value="1"/>
</dbReference>
<dbReference type="Proteomes" id="UP000016943">
    <property type="component" value="Chromosome"/>
</dbReference>
<feature type="transmembrane region" description="Helical" evidence="1">
    <location>
        <begin position="26"/>
        <end position="45"/>
    </location>
</feature>
<dbReference type="InterPro" id="IPR049713">
    <property type="entry name" value="Pr6Pr-like"/>
</dbReference>
<evidence type="ECO:0000313" key="2">
    <source>
        <dbReference type="EMBL" id="AGU15835.1"/>
    </source>
</evidence>
<feature type="transmembrane region" description="Helical" evidence="1">
    <location>
        <begin position="65"/>
        <end position="89"/>
    </location>
</feature>
<name>U3GWB3_9CORY</name>
<dbReference type="HOGENOM" id="CLU_077680_2_1_11"/>
<dbReference type="EMBL" id="CP006365">
    <property type="protein sequence ID" value="AGU15835.1"/>
    <property type="molecule type" value="Genomic_DNA"/>
</dbReference>
<feature type="transmembrane region" description="Helical" evidence="1">
    <location>
        <begin position="200"/>
        <end position="224"/>
    </location>
</feature>
<evidence type="ECO:0000313" key="3">
    <source>
        <dbReference type="Proteomes" id="UP000016943"/>
    </source>
</evidence>
<dbReference type="GeneID" id="78250473"/>
<reference evidence="2 3" key="1">
    <citation type="journal article" date="2013" name="Genome Announc.">
        <title>Whole-Genome Sequence of the Clinical Strain Corynebacterium argentoratense DSM 44202, Isolated from a Human Throat Specimen.</title>
        <authorList>
            <person name="Bomholt C."/>
            <person name="Glaub A."/>
            <person name="Gravermann K."/>
            <person name="Albersmeier A."/>
            <person name="Brinkrolf K."/>
            <person name="Ruckert C."/>
            <person name="Tauch A."/>
        </authorList>
    </citation>
    <scope>NUCLEOTIDE SEQUENCE [LARGE SCALE GENOMIC DNA]</scope>
    <source>
        <strain evidence="2">DSM 44202</strain>
    </source>
</reference>
<dbReference type="KEGG" id="caz:CARG_08680"/>
<keyword evidence="1" id="KW-0812">Transmembrane</keyword>
<dbReference type="PATRIC" id="fig|1348662.3.peg.1710"/>
<dbReference type="AlphaFoldDB" id="U3GWB3"/>
<keyword evidence="1" id="KW-0472">Membrane</keyword>
<sequence length="236" mass="26165">MNNFEIADHDAATAQHLTHNSTVVRVLGLIAFLLATAAVVVSGVHNARNPFEEFPAFDTPGQKLIATYSYFTLWSNIVGAGLGLAYFLGNHESHWAAAARIDAAMMLLVTGLVYNFVLADGSPSVGTYRFTNPVEHMIMPVLMPVIWILSMPRRKRADITPINIGLALILPIIWCVWTFVRGAETGWYPYFFLDVNDLGYAAALKNTAGVFLLFFVLIALLAGVEQMLRRLGMRRY</sequence>
<dbReference type="eggNOG" id="COG2141">
    <property type="taxonomic scope" value="Bacteria"/>
</dbReference>
<feature type="transmembrane region" description="Helical" evidence="1">
    <location>
        <begin position="101"/>
        <end position="118"/>
    </location>
</feature>
<keyword evidence="1" id="KW-1133">Transmembrane helix</keyword>
<proteinExistence type="predicted"/>
<accession>U3GWB3</accession>
<evidence type="ECO:0000256" key="1">
    <source>
        <dbReference type="SAM" id="Phobius"/>
    </source>
</evidence>
<feature type="transmembrane region" description="Helical" evidence="1">
    <location>
        <begin position="130"/>
        <end position="150"/>
    </location>
</feature>